<sequence length="79" mass="9165">MKHFFSFLDSLTENLGIAFLGAMTAIILLQVFFRYCLNHSLAWPEEAARYCFLWATYLGISIAMKNDSHLKIDLLELYL</sequence>
<keyword evidence="6 9" id="KW-1133">Transmembrane helix</keyword>
<dbReference type="AlphaFoldDB" id="A0A921AYU7"/>
<keyword evidence="2" id="KW-0813">Transport</keyword>
<dbReference type="EMBL" id="DYZA01000244">
    <property type="protein sequence ID" value="HJD98323.1"/>
    <property type="molecule type" value="Genomic_DNA"/>
</dbReference>
<gene>
    <name evidence="11" type="ORF">K8W16_11855</name>
</gene>
<dbReference type="InterPro" id="IPR055348">
    <property type="entry name" value="DctQ"/>
</dbReference>
<evidence type="ECO:0000313" key="12">
    <source>
        <dbReference type="Proteomes" id="UP000698963"/>
    </source>
</evidence>
<reference evidence="11" key="2">
    <citation type="submission" date="2021-09" db="EMBL/GenBank/DDBJ databases">
        <authorList>
            <person name="Gilroy R."/>
        </authorList>
    </citation>
    <scope>NUCLEOTIDE SEQUENCE</scope>
    <source>
        <strain evidence="11">ChiGjej2B2-19336</strain>
    </source>
</reference>
<dbReference type="RefSeq" id="WP_304124105.1">
    <property type="nucleotide sequence ID" value="NZ_DYZA01000244.1"/>
</dbReference>
<evidence type="ECO:0000259" key="10">
    <source>
        <dbReference type="Pfam" id="PF04290"/>
    </source>
</evidence>
<evidence type="ECO:0000256" key="1">
    <source>
        <dbReference type="ARBA" id="ARBA00004429"/>
    </source>
</evidence>
<organism evidence="11 12">
    <name type="scientific">Mailhella massiliensis</name>
    <dbReference type="NCBI Taxonomy" id="1903261"/>
    <lineage>
        <taxon>Bacteria</taxon>
        <taxon>Pseudomonadati</taxon>
        <taxon>Thermodesulfobacteriota</taxon>
        <taxon>Desulfovibrionia</taxon>
        <taxon>Desulfovibrionales</taxon>
        <taxon>Desulfovibrionaceae</taxon>
        <taxon>Mailhella</taxon>
    </lineage>
</organism>
<dbReference type="Pfam" id="PF04290">
    <property type="entry name" value="DctQ"/>
    <property type="match status" value="1"/>
</dbReference>
<dbReference type="PANTHER" id="PTHR35011">
    <property type="entry name" value="2,3-DIKETO-L-GULONATE TRAP TRANSPORTER SMALL PERMEASE PROTEIN YIAM"/>
    <property type="match status" value="1"/>
</dbReference>
<accession>A0A921AYU7</accession>
<dbReference type="GO" id="GO:0022857">
    <property type="term" value="F:transmembrane transporter activity"/>
    <property type="evidence" value="ECO:0007669"/>
    <property type="project" value="TreeGrafter"/>
</dbReference>
<comment type="subcellular location">
    <subcellularLocation>
        <location evidence="1">Cell inner membrane</location>
        <topology evidence="1">Multi-pass membrane protein</topology>
    </subcellularLocation>
</comment>
<evidence type="ECO:0000313" key="11">
    <source>
        <dbReference type="EMBL" id="HJD98323.1"/>
    </source>
</evidence>
<reference evidence="11" key="1">
    <citation type="journal article" date="2021" name="PeerJ">
        <title>Extensive microbial diversity within the chicken gut microbiome revealed by metagenomics and culture.</title>
        <authorList>
            <person name="Gilroy R."/>
            <person name="Ravi A."/>
            <person name="Getino M."/>
            <person name="Pursley I."/>
            <person name="Horton D.L."/>
            <person name="Alikhan N.F."/>
            <person name="Baker D."/>
            <person name="Gharbi K."/>
            <person name="Hall N."/>
            <person name="Watson M."/>
            <person name="Adriaenssens E.M."/>
            <person name="Foster-Nyarko E."/>
            <person name="Jarju S."/>
            <person name="Secka A."/>
            <person name="Antonio M."/>
            <person name="Oren A."/>
            <person name="Chaudhuri R.R."/>
            <person name="La Ragione R."/>
            <person name="Hildebrand F."/>
            <person name="Pallen M.J."/>
        </authorList>
    </citation>
    <scope>NUCLEOTIDE SEQUENCE</scope>
    <source>
        <strain evidence="11">ChiGjej2B2-19336</strain>
    </source>
</reference>
<feature type="transmembrane region" description="Helical" evidence="9">
    <location>
        <begin position="47"/>
        <end position="64"/>
    </location>
</feature>
<keyword evidence="7 9" id="KW-0472">Membrane</keyword>
<feature type="domain" description="Tripartite ATP-independent periplasmic transporters DctQ component" evidence="10">
    <location>
        <begin position="23"/>
        <end position="76"/>
    </location>
</feature>
<evidence type="ECO:0000256" key="7">
    <source>
        <dbReference type="ARBA" id="ARBA00023136"/>
    </source>
</evidence>
<evidence type="ECO:0000256" key="5">
    <source>
        <dbReference type="ARBA" id="ARBA00022692"/>
    </source>
</evidence>
<comment type="caution">
    <text evidence="11">The sequence shown here is derived from an EMBL/GenBank/DDBJ whole genome shotgun (WGS) entry which is preliminary data.</text>
</comment>
<evidence type="ECO:0000256" key="9">
    <source>
        <dbReference type="SAM" id="Phobius"/>
    </source>
</evidence>
<protein>
    <submittedName>
        <fullName evidence="11">TRAP transporter small permease subunit</fullName>
    </submittedName>
</protein>
<evidence type="ECO:0000256" key="4">
    <source>
        <dbReference type="ARBA" id="ARBA00022519"/>
    </source>
</evidence>
<keyword evidence="4" id="KW-0997">Cell inner membrane</keyword>
<keyword evidence="5 9" id="KW-0812">Transmembrane</keyword>
<comment type="similarity">
    <text evidence="8">Belongs to the TRAP transporter small permease family.</text>
</comment>
<evidence type="ECO:0000256" key="3">
    <source>
        <dbReference type="ARBA" id="ARBA00022475"/>
    </source>
</evidence>
<dbReference type="GO" id="GO:0015740">
    <property type="term" value="P:C4-dicarboxylate transport"/>
    <property type="evidence" value="ECO:0007669"/>
    <property type="project" value="TreeGrafter"/>
</dbReference>
<dbReference type="InterPro" id="IPR007387">
    <property type="entry name" value="TRAP_DctQ"/>
</dbReference>
<feature type="transmembrane region" description="Helical" evidence="9">
    <location>
        <begin position="15"/>
        <end position="35"/>
    </location>
</feature>
<evidence type="ECO:0000256" key="6">
    <source>
        <dbReference type="ARBA" id="ARBA00022989"/>
    </source>
</evidence>
<keyword evidence="3" id="KW-1003">Cell membrane</keyword>
<dbReference type="Proteomes" id="UP000698963">
    <property type="component" value="Unassembled WGS sequence"/>
</dbReference>
<feature type="non-terminal residue" evidence="11">
    <location>
        <position position="79"/>
    </location>
</feature>
<proteinExistence type="inferred from homology"/>
<dbReference type="GO" id="GO:0005886">
    <property type="term" value="C:plasma membrane"/>
    <property type="evidence" value="ECO:0007669"/>
    <property type="project" value="UniProtKB-SubCell"/>
</dbReference>
<evidence type="ECO:0000256" key="8">
    <source>
        <dbReference type="ARBA" id="ARBA00038436"/>
    </source>
</evidence>
<evidence type="ECO:0000256" key="2">
    <source>
        <dbReference type="ARBA" id="ARBA00022448"/>
    </source>
</evidence>
<dbReference type="PANTHER" id="PTHR35011:SF2">
    <property type="entry name" value="2,3-DIKETO-L-GULONATE TRAP TRANSPORTER SMALL PERMEASE PROTEIN YIAM"/>
    <property type="match status" value="1"/>
</dbReference>
<name>A0A921AYU7_9BACT</name>